<dbReference type="AlphaFoldDB" id="A0A6M2DYX5"/>
<dbReference type="SMART" id="SM00219">
    <property type="entry name" value="TyrKc"/>
    <property type="match status" value="1"/>
</dbReference>
<evidence type="ECO:0000256" key="7">
    <source>
        <dbReference type="ARBA" id="ARBA00022723"/>
    </source>
</evidence>
<dbReference type="Gene3D" id="1.10.510.10">
    <property type="entry name" value="Transferase(Phosphotransferase) domain 1"/>
    <property type="match status" value="1"/>
</dbReference>
<dbReference type="InterPro" id="IPR011009">
    <property type="entry name" value="Kinase-like_dom_sf"/>
</dbReference>
<evidence type="ECO:0000256" key="1">
    <source>
        <dbReference type="ARBA" id="ARBA00001936"/>
    </source>
</evidence>
<dbReference type="GO" id="GO:0042593">
    <property type="term" value="P:glucose homeostasis"/>
    <property type="evidence" value="ECO:0007669"/>
    <property type="project" value="TreeGrafter"/>
</dbReference>
<keyword evidence="11 26" id="KW-0418">Kinase</keyword>
<reference evidence="26" key="1">
    <citation type="submission" date="2020-03" db="EMBL/GenBank/DDBJ databases">
        <title>Transcriptomic Profiling of the Digestive Tract of the Rat Flea, Xenopsylla cheopis, Following Blood Feeding and Infection with Yersinia pestis.</title>
        <authorList>
            <person name="Bland D.M."/>
            <person name="Martens C.A."/>
            <person name="Virtaneva K."/>
            <person name="Kanakabandi K."/>
            <person name="Long D."/>
            <person name="Rosenke R."/>
            <person name="Saturday G.A."/>
            <person name="Hoyt F.H."/>
            <person name="Bruno D.P."/>
            <person name="Ribeiro J.M.C."/>
            <person name="Hinnebusch J."/>
        </authorList>
    </citation>
    <scope>NUCLEOTIDE SEQUENCE</scope>
</reference>
<evidence type="ECO:0000256" key="16">
    <source>
        <dbReference type="ARBA" id="ARBA00023157"/>
    </source>
</evidence>
<dbReference type="InterPro" id="IPR002011">
    <property type="entry name" value="Tyr_kinase_rcpt_2_CS"/>
</dbReference>
<evidence type="ECO:0000256" key="10">
    <source>
        <dbReference type="ARBA" id="ARBA00022741"/>
    </source>
</evidence>
<evidence type="ECO:0000313" key="26">
    <source>
        <dbReference type="EMBL" id="NOV51402.1"/>
    </source>
</evidence>
<comment type="catalytic activity">
    <reaction evidence="20 22">
        <text>L-tyrosyl-[protein] + ATP = O-phospho-L-tyrosyl-[protein] + ADP + H(+)</text>
        <dbReference type="Rhea" id="RHEA:10596"/>
        <dbReference type="Rhea" id="RHEA-COMP:10136"/>
        <dbReference type="Rhea" id="RHEA-COMP:20101"/>
        <dbReference type="ChEBI" id="CHEBI:15378"/>
        <dbReference type="ChEBI" id="CHEBI:30616"/>
        <dbReference type="ChEBI" id="CHEBI:46858"/>
        <dbReference type="ChEBI" id="CHEBI:61978"/>
        <dbReference type="ChEBI" id="CHEBI:456216"/>
        <dbReference type="EC" id="2.7.10.1"/>
    </reaction>
</comment>
<dbReference type="GO" id="GO:0005009">
    <property type="term" value="F:insulin receptor activity"/>
    <property type="evidence" value="ECO:0007669"/>
    <property type="project" value="TreeGrafter"/>
</dbReference>
<dbReference type="InterPro" id="IPR050122">
    <property type="entry name" value="RTK"/>
</dbReference>
<dbReference type="GO" id="GO:0030424">
    <property type="term" value="C:axon"/>
    <property type="evidence" value="ECO:0007669"/>
    <property type="project" value="TreeGrafter"/>
</dbReference>
<dbReference type="GO" id="GO:0043560">
    <property type="term" value="F:insulin receptor substrate binding"/>
    <property type="evidence" value="ECO:0007669"/>
    <property type="project" value="TreeGrafter"/>
</dbReference>
<proteinExistence type="inferred from homology"/>
<evidence type="ECO:0000259" key="25">
    <source>
        <dbReference type="PROSITE" id="PS50011"/>
    </source>
</evidence>
<keyword evidence="10 21" id="KW-0547">Nucleotide-binding</keyword>
<keyword evidence="6 22" id="KW-0812">Transmembrane</keyword>
<keyword evidence="14 24" id="KW-0472">Membrane</keyword>
<dbReference type="CDD" id="cd05032">
    <property type="entry name" value="PTKc_InsR_like"/>
    <property type="match status" value="1"/>
</dbReference>
<keyword evidence="7" id="KW-0479">Metal-binding</keyword>
<evidence type="ECO:0000256" key="19">
    <source>
        <dbReference type="ARBA" id="ARBA00023211"/>
    </source>
</evidence>
<evidence type="ECO:0000256" key="3">
    <source>
        <dbReference type="ARBA" id="ARBA00022553"/>
    </source>
</evidence>
<dbReference type="InterPro" id="IPR020635">
    <property type="entry name" value="Tyr_kinase_cat_dom"/>
</dbReference>
<dbReference type="PROSITE" id="PS00109">
    <property type="entry name" value="PROTEIN_KINASE_TYR"/>
    <property type="match status" value="1"/>
</dbReference>
<keyword evidence="3 22" id="KW-0597">Phosphoprotein</keyword>
<keyword evidence="8" id="KW-0732">Signal</keyword>
<dbReference type="EC" id="2.7.10.1" evidence="22"/>
<comment type="subcellular location">
    <subcellularLocation>
        <location evidence="2">Membrane</location>
        <topology evidence="2">Single-pass type I membrane protein</topology>
    </subcellularLocation>
</comment>
<dbReference type="GO" id="GO:0051897">
    <property type="term" value="P:positive regulation of phosphatidylinositol 3-kinase/protein kinase B signal transduction"/>
    <property type="evidence" value="ECO:0007669"/>
    <property type="project" value="TreeGrafter"/>
</dbReference>
<evidence type="ECO:0000256" key="24">
    <source>
        <dbReference type="SAM" id="Phobius"/>
    </source>
</evidence>
<feature type="transmembrane region" description="Helical" evidence="24">
    <location>
        <begin position="12"/>
        <end position="33"/>
    </location>
</feature>
<dbReference type="PROSITE" id="PS50011">
    <property type="entry name" value="PROTEIN_KINASE_DOM"/>
    <property type="match status" value="1"/>
</dbReference>
<evidence type="ECO:0000256" key="12">
    <source>
        <dbReference type="ARBA" id="ARBA00022840"/>
    </source>
</evidence>
<dbReference type="EMBL" id="GIIL01007676">
    <property type="protein sequence ID" value="NOV51402.1"/>
    <property type="molecule type" value="Transcribed_RNA"/>
</dbReference>
<name>A0A6M2DYX5_XENCH</name>
<evidence type="ECO:0000256" key="11">
    <source>
        <dbReference type="ARBA" id="ARBA00022777"/>
    </source>
</evidence>
<dbReference type="GO" id="GO:0043410">
    <property type="term" value="P:positive regulation of MAPK cascade"/>
    <property type="evidence" value="ECO:0007669"/>
    <property type="project" value="TreeGrafter"/>
</dbReference>
<evidence type="ECO:0000256" key="8">
    <source>
        <dbReference type="ARBA" id="ARBA00022729"/>
    </source>
</evidence>
<keyword evidence="5" id="KW-0165">Cleavage on pair of basic residues</keyword>
<comment type="cofactor">
    <cofactor evidence="1">
        <name>Mn(2+)</name>
        <dbReference type="ChEBI" id="CHEBI:29035"/>
    </cofactor>
</comment>
<dbReference type="GO" id="GO:0005524">
    <property type="term" value="F:ATP binding"/>
    <property type="evidence" value="ECO:0007669"/>
    <property type="project" value="UniProtKB-UniRule"/>
</dbReference>
<protein>
    <recommendedName>
        <fullName evidence="22">Tyrosine-protein kinase receptor</fullName>
        <ecNumber evidence="22">2.7.10.1</ecNumber>
    </recommendedName>
</protein>
<dbReference type="Gene3D" id="3.30.200.20">
    <property type="entry name" value="Phosphorylase Kinase, domain 1"/>
    <property type="match status" value="1"/>
</dbReference>
<evidence type="ECO:0000256" key="2">
    <source>
        <dbReference type="ARBA" id="ARBA00004479"/>
    </source>
</evidence>
<dbReference type="InterPro" id="IPR001245">
    <property type="entry name" value="Ser-Thr/Tyr_kinase_cat_dom"/>
</dbReference>
<dbReference type="InterPro" id="IPR017441">
    <property type="entry name" value="Protein_kinase_ATP_BS"/>
</dbReference>
<evidence type="ECO:0000256" key="6">
    <source>
        <dbReference type="ARBA" id="ARBA00022692"/>
    </source>
</evidence>
<evidence type="ECO:0000256" key="20">
    <source>
        <dbReference type="ARBA" id="ARBA00051243"/>
    </source>
</evidence>
<dbReference type="PRINTS" id="PR00109">
    <property type="entry name" value="TYRKINASE"/>
</dbReference>
<dbReference type="FunFam" id="3.30.200.20:FF:000026">
    <property type="entry name" value="Tyrosine-protein kinase receptor"/>
    <property type="match status" value="1"/>
</dbReference>
<dbReference type="InterPro" id="IPR008266">
    <property type="entry name" value="Tyr_kinase_AS"/>
</dbReference>
<evidence type="ECO:0000256" key="5">
    <source>
        <dbReference type="ARBA" id="ARBA00022685"/>
    </source>
</evidence>
<keyword evidence="19" id="KW-0464">Manganese</keyword>
<comment type="similarity">
    <text evidence="22">Belongs to the protein kinase superfamily. Tyr protein kinase family. Insulin receptor subfamily.</text>
</comment>
<keyword evidence="16" id="KW-1015">Disulfide bond</keyword>
<evidence type="ECO:0000256" key="15">
    <source>
        <dbReference type="ARBA" id="ARBA00023137"/>
    </source>
</evidence>
<keyword evidence="12 21" id="KW-0067">ATP-binding</keyword>
<keyword evidence="17 22" id="KW-0675">Receptor</keyword>
<dbReference type="GO" id="GO:0046872">
    <property type="term" value="F:metal ion binding"/>
    <property type="evidence" value="ECO:0007669"/>
    <property type="project" value="UniProtKB-KW"/>
</dbReference>
<evidence type="ECO:0000256" key="21">
    <source>
        <dbReference type="PROSITE-ProRule" id="PRU10141"/>
    </source>
</evidence>
<feature type="region of interest" description="Disordered" evidence="23">
    <location>
        <begin position="470"/>
        <end position="494"/>
    </location>
</feature>
<dbReference type="SUPFAM" id="SSF56112">
    <property type="entry name" value="Protein kinase-like (PK-like)"/>
    <property type="match status" value="1"/>
</dbReference>
<evidence type="ECO:0000256" key="23">
    <source>
        <dbReference type="SAM" id="MobiDB-lite"/>
    </source>
</evidence>
<dbReference type="FunFam" id="1.10.510.10:FF:000528">
    <property type="entry name" value="Tyrosine-protein kinase receptor"/>
    <property type="match status" value="1"/>
</dbReference>
<evidence type="ECO:0000256" key="18">
    <source>
        <dbReference type="ARBA" id="ARBA00023180"/>
    </source>
</evidence>
<keyword evidence="4" id="KW-0808">Transferase</keyword>
<evidence type="ECO:0000256" key="13">
    <source>
        <dbReference type="ARBA" id="ARBA00022989"/>
    </source>
</evidence>
<dbReference type="Pfam" id="PF07714">
    <property type="entry name" value="PK_Tyr_Ser-Thr"/>
    <property type="match status" value="1"/>
</dbReference>
<dbReference type="PANTHER" id="PTHR24416">
    <property type="entry name" value="TYROSINE-PROTEIN KINASE RECEPTOR"/>
    <property type="match status" value="1"/>
</dbReference>
<evidence type="ECO:0000256" key="9">
    <source>
        <dbReference type="ARBA" id="ARBA00022737"/>
    </source>
</evidence>
<keyword evidence="15" id="KW-0829">Tyrosine-protein kinase</keyword>
<keyword evidence="18" id="KW-0325">Glycoprotein</keyword>
<feature type="domain" description="Protein kinase" evidence="25">
    <location>
        <begin position="70"/>
        <end position="348"/>
    </location>
</feature>
<sequence length="525" mass="59339">MEPSTGLTSSEIFGYIILTLTLLCTSLGLAYFFRRKYFPPPSNKLITSINPEYVSMQYQPDEWEVPREKIKLIRELGQGSFGMVYEGIACDLVQGSNEIKCAIKTVNEHATDRERIEFLNEASVMKAFDTAHVVRLLGVVSRGQPTLVVMELMANGDLKSYLRSHRPDSDAYDPEVCIQPPTLKRILQMAIEIADGMAYLSAKKFVHRDLAARNCMVSENLTVKIGDFGMTRDIYETDYYRKGTKGLLPVRWMAPESLKDGVFTSSSDVWSYGVVLWEMATLASQPYQGLSNDQVLRYVIDGGVMERPENCPDQLYELMRLTWQHKPSARPSFFELETLLHADANPEFRKISFYHSPQGQEALVNMQNTILVNDDPSTPLRHTEEDDYQSEFEVNKSSQQIAKPVLMERLMSRREKDTTFHLDQKVGSYQDSMSYIGSTPGTSYGHRDKEFSEDAGSLFGSRSPAFYSIPNKSNAVSPERRHKDSEEEETQFSTTAPILLSNANGYIMGPITSKNGTANIKTADR</sequence>
<dbReference type="PROSITE" id="PS00107">
    <property type="entry name" value="PROTEIN_KINASE_ATP"/>
    <property type="match status" value="1"/>
</dbReference>
<feature type="binding site" evidence="21">
    <location>
        <position position="104"/>
    </location>
    <ligand>
        <name>ATP</name>
        <dbReference type="ChEBI" id="CHEBI:30616"/>
    </ligand>
</feature>
<evidence type="ECO:0000256" key="4">
    <source>
        <dbReference type="ARBA" id="ARBA00022679"/>
    </source>
</evidence>
<keyword evidence="9" id="KW-0677">Repeat</keyword>
<dbReference type="GO" id="GO:0005899">
    <property type="term" value="C:insulin receptor complex"/>
    <property type="evidence" value="ECO:0007669"/>
    <property type="project" value="TreeGrafter"/>
</dbReference>
<dbReference type="PANTHER" id="PTHR24416:SF525">
    <property type="entry name" value="INSULIN-LIKE RECEPTOR"/>
    <property type="match status" value="1"/>
</dbReference>
<evidence type="ECO:0000256" key="14">
    <source>
        <dbReference type="ARBA" id="ARBA00023136"/>
    </source>
</evidence>
<organism evidence="26">
    <name type="scientific">Xenopsylla cheopis</name>
    <name type="common">Oriental rat flea</name>
    <name type="synonym">Pulex cheopis</name>
    <dbReference type="NCBI Taxonomy" id="163159"/>
    <lineage>
        <taxon>Eukaryota</taxon>
        <taxon>Metazoa</taxon>
        <taxon>Ecdysozoa</taxon>
        <taxon>Arthropoda</taxon>
        <taxon>Hexapoda</taxon>
        <taxon>Insecta</taxon>
        <taxon>Pterygota</taxon>
        <taxon>Neoptera</taxon>
        <taxon>Endopterygota</taxon>
        <taxon>Siphonaptera</taxon>
        <taxon>Pulicidae</taxon>
        <taxon>Xenopsyllinae</taxon>
        <taxon>Xenopsylla</taxon>
    </lineage>
</organism>
<evidence type="ECO:0000256" key="17">
    <source>
        <dbReference type="ARBA" id="ARBA00023170"/>
    </source>
</evidence>
<keyword evidence="13 24" id="KW-1133">Transmembrane helix</keyword>
<dbReference type="PROSITE" id="PS00239">
    <property type="entry name" value="RECEPTOR_TYR_KIN_II"/>
    <property type="match status" value="1"/>
</dbReference>
<accession>A0A6M2DYX5</accession>
<dbReference type="InterPro" id="IPR000719">
    <property type="entry name" value="Prot_kinase_dom"/>
</dbReference>
<evidence type="ECO:0000256" key="22">
    <source>
        <dbReference type="RuleBase" id="RU000312"/>
    </source>
</evidence>